<reference evidence="2" key="1">
    <citation type="submission" date="2021-02" db="EMBL/GenBank/DDBJ databases">
        <authorList>
            <person name="Dougan E. K."/>
            <person name="Rhodes N."/>
            <person name="Thang M."/>
            <person name="Chan C."/>
        </authorList>
    </citation>
    <scope>NUCLEOTIDE SEQUENCE</scope>
</reference>
<dbReference type="Gene3D" id="3.80.10.10">
    <property type="entry name" value="Ribonuclease Inhibitor"/>
    <property type="match status" value="1"/>
</dbReference>
<dbReference type="AlphaFoldDB" id="A0A813HQ06"/>
<evidence type="ECO:0000313" key="3">
    <source>
        <dbReference type="Proteomes" id="UP000654075"/>
    </source>
</evidence>
<protein>
    <submittedName>
        <fullName evidence="2">Uncharacterized protein</fullName>
    </submittedName>
</protein>
<dbReference type="Proteomes" id="UP000654075">
    <property type="component" value="Unassembled WGS sequence"/>
</dbReference>
<evidence type="ECO:0000313" key="2">
    <source>
        <dbReference type="EMBL" id="CAE8639618.1"/>
    </source>
</evidence>
<dbReference type="EMBL" id="CAJNNV010032322">
    <property type="protein sequence ID" value="CAE8639618.1"/>
    <property type="molecule type" value="Genomic_DNA"/>
</dbReference>
<evidence type="ECO:0000256" key="1">
    <source>
        <dbReference type="SAM" id="MobiDB-lite"/>
    </source>
</evidence>
<accession>A0A813HQ06</accession>
<organism evidence="2 3">
    <name type="scientific">Polarella glacialis</name>
    <name type="common">Dinoflagellate</name>
    <dbReference type="NCBI Taxonomy" id="89957"/>
    <lineage>
        <taxon>Eukaryota</taxon>
        <taxon>Sar</taxon>
        <taxon>Alveolata</taxon>
        <taxon>Dinophyceae</taxon>
        <taxon>Suessiales</taxon>
        <taxon>Suessiaceae</taxon>
        <taxon>Polarella</taxon>
    </lineage>
</organism>
<gene>
    <name evidence="2" type="ORF">PGLA1383_LOCUS54643</name>
</gene>
<name>A0A813HQ06_POLGL</name>
<dbReference type="SUPFAM" id="SSF52047">
    <property type="entry name" value="RNI-like"/>
    <property type="match status" value="1"/>
</dbReference>
<keyword evidence="3" id="KW-1185">Reference proteome</keyword>
<proteinExistence type="predicted"/>
<feature type="compositionally biased region" description="Low complexity" evidence="1">
    <location>
        <begin position="136"/>
        <end position="170"/>
    </location>
</feature>
<sequence>MAFTWSIQRGLAELLEHPHLFAQAAGFLTQASLQVFAAASSKALKDAYGASGRDAWAAVDMSTWKPLEDQAEPGDADLRAALLRIPPGRLRHLVLRSSRCSDAGVREALQPHIGLEELCLDCSFSTSTAKGGSNINSNRLSNGTSNSSNNSRSNSCSNSSSSSKHSGVNSGDASATSRMALSGAALSSMCQLRRLDIAGVKGAVAAVAERPRTISGGVALLEELFLRTPDASDLDAASKLCGLRTLQVSAAPLRFDPASGLLVAAEPLPEELIRRVMECCPQLEQIHVEGCALLSEATLKCAEALANLQDLRATCPRQVVADSTAGRGTLQRLGSRATLRFL</sequence>
<feature type="region of interest" description="Disordered" evidence="1">
    <location>
        <begin position="128"/>
        <end position="174"/>
    </location>
</feature>
<dbReference type="OrthoDB" id="426502at2759"/>
<comment type="caution">
    <text evidence="2">The sequence shown here is derived from an EMBL/GenBank/DDBJ whole genome shotgun (WGS) entry which is preliminary data.</text>
</comment>
<dbReference type="InterPro" id="IPR032675">
    <property type="entry name" value="LRR_dom_sf"/>
</dbReference>